<evidence type="ECO:0000313" key="2">
    <source>
        <dbReference type="EMBL" id="KGM51116.1"/>
    </source>
</evidence>
<protein>
    <submittedName>
        <fullName evidence="2">Uncharacterized protein</fullName>
    </submittedName>
</protein>
<proteinExistence type="predicted"/>
<organism evidence="2 3">
    <name type="scientific">Lysobacter concretionis Ko07 = DSM 16239</name>
    <dbReference type="NCBI Taxonomy" id="1122185"/>
    <lineage>
        <taxon>Bacteria</taxon>
        <taxon>Pseudomonadati</taxon>
        <taxon>Pseudomonadota</taxon>
        <taxon>Gammaproteobacteria</taxon>
        <taxon>Lysobacterales</taxon>
        <taxon>Lysobacteraceae</taxon>
        <taxon>Novilysobacter</taxon>
    </lineage>
</organism>
<evidence type="ECO:0000256" key="1">
    <source>
        <dbReference type="SAM" id="MobiDB-lite"/>
    </source>
</evidence>
<evidence type="ECO:0000313" key="3">
    <source>
        <dbReference type="Proteomes" id="UP000030017"/>
    </source>
</evidence>
<dbReference type="STRING" id="1122185.N792_12020"/>
<comment type="caution">
    <text evidence="2">The sequence shown here is derived from an EMBL/GenBank/DDBJ whole genome shotgun (WGS) entry which is preliminary data.</text>
</comment>
<feature type="region of interest" description="Disordered" evidence="1">
    <location>
        <begin position="64"/>
        <end position="83"/>
    </location>
</feature>
<dbReference type="EMBL" id="AVPS01000008">
    <property type="protein sequence ID" value="KGM51116.1"/>
    <property type="molecule type" value="Genomic_DNA"/>
</dbReference>
<reference evidence="2 3" key="1">
    <citation type="submission" date="2013-08" db="EMBL/GenBank/DDBJ databases">
        <title>Genome sequencing of Lysobacter.</title>
        <authorList>
            <person name="Zhang S."/>
            <person name="Wang G."/>
        </authorList>
    </citation>
    <scope>NUCLEOTIDE SEQUENCE [LARGE SCALE GENOMIC DNA]</scope>
    <source>
        <strain evidence="2 3">Ko07</strain>
    </source>
</reference>
<name>A0A0A0EJF4_9GAMM</name>
<accession>A0A0A0EJF4</accession>
<dbReference type="AlphaFoldDB" id="A0A0A0EJF4"/>
<gene>
    <name evidence="2" type="ORF">N792_12020</name>
</gene>
<keyword evidence="3" id="KW-1185">Reference proteome</keyword>
<sequence length="83" mass="8586">MPAANELSRMRDLAATAWCAGTVGLPAGIFHVSRRHVDADGPVATEAARRAGKPVRSAHIKAPGQMHLPEGLLGHGPTNGTCP</sequence>
<dbReference type="Proteomes" id="UP000030017">
    <property type="component" value="Unassembled WGS sequence"/>
</dbReference>